<organism evidence="2 3">
    <name type="scientific">Clostridium magnum DSM 2767</name>
    <dbReference type="NCBI Taxonomy" id="1121326"/>
    <lineage>
        <taxon>Bacteria</taxon>
        <taxon>Bacillati</taxon>
        <taxon>Bacillota</taxon>
        <taxon>Clostridia</taxon>
        <taxon>Eubacteriales</taxon>
        <taxon>Clostridiaceae</taxon>
        <taxon>Clostridium</taxon>
    </lineage>
</organism>
<sequence>MKFRVIFLKKKFIYFLILALVLFILLIILMISKKPSPTFSNINDDKTIKADFNGDGKDELMSVKRDGDKYSIEVKTKDKSYAIETDKNAPPIGSHSPYWPMRVTLMDVSRDKIPEIFIQSSNNENSVQHFFIWNDGKFENIFSNSNNILGFIDCKNNKTPKVISGKLQNDNILLSNYMFLNYKFKNYNYDSNNIFMGKDTVCTFVKFIQGLPHSQAYMPKDIFSPDIVTSGLSAVNKLASENNTYVFQDGLFVENKCNKDGDVSEVLWTLNFRGTSNTDSSIVKNYTLNLLLTPDTDSKENYYFKIYSMYLK</sequence>
<evidence type="ECO:0000313" key="3">
    <source>
        <dbReference type="Proteomes" id="UP000076603"/>
    </source>
</evidence>
<protein>
    <recommendedName>
        <fullName evidence="4">FG-GAP repeat protein</fullName>
    </recommendedName>
</protein>
<dbReference type="STRING" id="1121326.CLMAG_05010"/>
<evidence type="ECO:0000313" key="2">
    <source>
        <dbReference type="EMBL" id="KZL93455.1"/>
    </source>
</evidence>
<accession>A0A168DYX6</accession>
<dbReference type="SUPFAM" id="SSF69318">
    <property type="entry name" value="Integrin alpha N-terminal domain"/>
    <property type="match status" value="1"/>
</dbReference>
<keyword evidence="1" id="KW-0812">Transmembrane</keyword>
<proteinExistence type="predicted"/>
<dbReference type="OrthoDB" id="1935191at2"/>
<keyword evidence="1" id="KW-1133">Transmembrane helix</keyword>
<evidence type="ECO:0000256" key="1">
    <source>
        <dbReference type="SAM" id="Phobius"/>
    </source>
</evidence>
<name>A0A168DYX6_9CLOT</name>
<feature type="transmembrane region" description="Helical" evidence="1">
    <location>
        <begin position="12"/>
        <end position="31"/>
    </location>
</feature>
<dbReference type="EMBL" id="LWAE01000001">
    <property type="protein sequence ID" value="KZL93455.1"/>
    <property type="molecule type" value="Genomic_DNA"/>
</dbReference>
<evidence type="ECO:0008006" key="4">
    <source>
        <dbReference type="Google" id="ProtNLM"/>
    </source>
</evidence>
<keyword evidence="3" id="KW-1185">Reference proteome</keyword>
<dbReference type="AlphaFoldDB" id="A0A168DYX6"/>
<dbReference type="PATRIC" id="fig|1121326.3.peg.457"/>
<reference evidence="2 3" key="1">
    <citation type="submission" date="2016-04" db="EMBL/GenBank/DDBJ databases">
        <title>Genome sequence of Clostridium magnum DSM 2767.</title>
        <authorList>
            <person name="Poehlein A."/>
            <person name="Uhlig R."/>
            <person name="Fischer R."/>
            <person name="Bahl H."/>
            <person name="Daniel R."/>
        </authorList>
    </citation>
    <scope>NUCLEOTIDE SEQUENCE [LARGE SCALE GENOMIC DNA]</scope>
    <source>
        <strain evidence="2 3">DSM 2767</strain>
    </source>
</reference>
<keyword evidence="1" id="KW-0472">Membrane</keyword>
<dbReference type="InterPro" id="IPR028994">
    <property type="entry name" value="Integrin_alpha_N"/>
</dbReference>
<gene>
    <name evidence="2" type="ORF">CLMAG_05010</name>
</gene>
<comment type="caution">
    <text evidence="2">The sequence shown here is derived from an EMBL/GenBank/DDBJ whole genome shotgun (WGS) entry which is preliminary data.</text>
</comment>
<dbReference type="RefSeq" id="WP_066617465.1">
    <property type="nucleotide sequence ID" value="NZ_FQXL01000024.1"/>
</dbReference>
<dbReference type="Proteomes" id="UP000076603">
    <property type="component" value="Unassembled WGS sequence"/>
</dbReference>